<dbReference type="AlphaFoldDB" id="A0A6J3LTT2"/>
<dbReference type="Pfam" id="PF00172">
    <property type="entry name" value="Zn_clus"/>
    <property type="match status" value="1"/>
</dbReference>
<dbReference type="InterPro" id="IPR036864">
    <property type="entry name" value="Zn2-C6_fun-type_DNA-bd_sf"/>
</dbReference>
<dbReference type="Gene3D" id="4.10.240.10">
    <property type="entry name" value="Zn(2)-C6 fungal-type DNA-binding domain"/>
    <property type="match status" value="1"/>
</dbReference>
<feature type="domain" description="Zn(2)-C6 fungal-type" evidence="4">
    <location>
        <begin position="84"/>
        <end position="114"/>
    </location>
</feature>
<feature type="compositionally biased region" description="Basic and acidic residues" evidence="3">
    <location>
        <begin position="178"/>
        <end position="188"/>
    </location>
</feature>
<feature type="region of interest" description="Disordered" evidence="3">
    <location>
        <begin position="201"/>
        <end position="228"/>
    </location>
</feature>
<dbReference type="OrthoDB" id="5278208at2759"/>
<proteinExistence type="predicted"/>
<dbReference type="Pfam" id="PF11951">
    <property type="entry name" value="Fungal_trans_2"/>
    <property type="match status" value="1"/>
</dbReference>
<feature type="region of interest" description="Disordered" evidence="3">
    <location>
        <begin position="1"/>
        <end position="24"/>
    </location>
</feature>
<evidence type="ECO:0000256" key="2">
    <source>
        <dbReference type="ARBA" id="ARBA00023242"/>
    </source>
</evidence>
<reference evidence="6" key="2">
    <citation type="submission" date="2020-04" db="EMBL/GenBank/DDBJ databases">
        <authorList>
            <consortium name="NCBI Genome Project"/>
        </authorList>
    </citation>
    <scope>NUCLEOTIDE SEQUENCE</scope>
    <source>
        <strain evidence="6">CBS 342.82</strain>
    </source>
</reference>
<dbReference type="GO" id="GO:0045944">
    <property type="term" value="P:positive regulation of transcription by RNA polymerase II"/>
    <property type="evidence" value="ECO:0007669"/>
    <property type="project" value="TreeGrafter"/>
</dbReference>
<keyword evidence="5" id="KW-1185">Reference proteome</keyword>
<evidence type="ECO:0000259" key="4">
    <source>
        <dbReference type="PROSITE" id="PS50048"/>
    </source>
</evidence>
<feature type="compositionally biased region" description="Basic residues" evidence="3">
    <location>
        <begin position="64"/>
        <end position="82"/>
    </location>
</feature>
<dbReference type="GO" id="GO:0000976">
    <property type="term" value="F:transcription cis-regulatory region binding"/>
    <property type="evidence" value="ECO:0007669"/>
    <property type="project" value="TreeGrafter"/>
</dbReference>
<organism evidence="6">
    <name type="scientific">Dissoconium aciculare CBS 342.82</name>
    <dbReference type="NCBI Taxonomy" id="1314786"/>
    <lineage>
        <taxon>Eukaryota</taxon>
        <taxon>Fungi</taxon>
        <taxon>Dikarya</taxon>
        <taxon>Ascomycota</taxon>
        <taxon>Pezizomycotina</taxon>
        <taxon>Dothideomycetes</taxon>
        <taxon>Dothideomycetidae</taxon>
        <taxon>Mycosphaerellales</taxon>
        <taxon>Dissoconiaceae</taxon>
        <taxon>Dissoconium</taxon>
    </lineage>
</organism>
<dbReference type="PANTHER" id="PTHR37534">
    <property type="entry name" value="TRANSCRIPTIONAL ACTIVATOR PROTEIN UGA3"/>
    <property type="match status" value="1"/>
</dbReference>
<dbReference type="SUPFAM" id="SSF57701">
    <property type="entry name" value="Zn2/Cys6 DNA-binding domain"/>
    <property type="match status" value="1"/>
</dbReference>
<evidence type="ECO:0000256" key="3">
    <source>
        <dbReference type="SAM" id="MobiDB-lite"/>
    </source>
</evidence>
<dbReference type="RefSeq" id="XP_033456074.1">
    <property type="nucleotide sequence ID" value="XM_033602333.1"/>
</dbReference>
<feature type="compositionally biased region" description="Acidic residues" evidence="3">
    <location>
        <begin position="160"/>
        <end position="172"/>
    </location>
</feature>
<dbReference type="InterPro" id="IPR001138">
    <property type="entry name" value="Zn2Cys6_DnaBD"/>
</dbReference>
<dbReference type="PROSITE" id="PS00463">
    <property type="entry name" value="ZN2_CY6_FUNGAL_1"/>
    <property type="match status" value="1"/>
</dbReference>
<dbReference type="PROSITE" id="PS50048">
    <property type="entry name" value="ZN2_CY6_FUNGAL_2"/>
    <property type="match status" value="1"/>
</dbReference>
<reference evidence="6" key="3">
    <citation type="submission" date="2025-08" db="UniProtKB">
        <authorList>
            <consortium name="RefSeq"/>
        </authorList>
    </citation>
    <scope>IDENTIFICATION</scope>
    <source>
        <strain evidence="6">CBS 342.82</strain>
    </source>
</reference>
<evidence type="ECO:0000313" key="6">
    <source>
        <dbReference type="RefSeq" id="XP_033456074.1"/>
    </source>
</evidence>
<evidence type="ECO:0000256" key="1">
    <source>
        <dbReference type="ARBA" id="ARBA00004123"/>
    </source>
</evidence>
<dbReference type="Proteomes" id="UP000504637">
    <property type="component" value="Unplaced"/>
</dbReference>
<dbReference type="GeneID" id="54360133"/>
<gene>
    <name evidence="6" type="ORF">K489DRAFT_345817</name>
</gene>
<feature type="region of interest" description="Disordered" evidence="3">
    <location>
        <begin position="107"/>
        <end position="188"/>
    </location>
</feature>
<dbReference type="GO" id="GO:0000981">
    <property type="term" value="F:DNA-binding transcription factor activity, RNA polymerase II-specific"/>
    <property type="evidence" value="ECO:0007669"/>
    <property type="project" value="InterPro"/>
</dbReference>
<keyword evidence="2" id="KW-0539">Nucleus</keyword>
<comment type="subcellular location">
    <subcellularLocation>
        <location evidence="1">Nucleus</location>
    </subcellularLocation>
</comment>
<dbReference type="PANTHER" id="PTHR37534:SF10">
    <property type="entry name" value="ZN(II)2CYS6 TRANSCRIPTION FACTOR (EUROFUNG)"/>
    <property type="match status" value="1"/>
</dbReference>
<accession>A0A6J3LTT2</accession>
<feature type="compositionally biased region" description="Polar residues" evidence="3">
    <location>
        <begin position="132"/>
        <end position="142"/>
    </location>
</feature>
<evidence type="ECO:0000313" key="5">
    <source>
        <dbReference type="Proteomes" id="UP000504637"/>
    </source>
</evidence>
<dbReference type="SMART" id="SM00066">
    <property type="entry name" value="GAL4"/>
    <property type="match status" value="1"/>
</dbReference>
<reference evidence="6" key="1">
    <citation type="submission" date="2020-01" db="EMBL/GenBank/DDBJ databases">
        <authorList>
            <consortium name="DOE Joint Genome Institute"/>
            <person name="Haridas S."/>
            <person name="Albert R."/>
            <person name="Binder M."/>
            <person name="Bloem J."/>
            <person name="Labutti K."/>
            <person name="Salamov A."/>
            <person name="Andreopoulos B."/>
            <person name="Baker S.E."/>
            <person name="Barry K."/>
            <person name="Bills G."/>
            <person name="Bluhm B.H."/>
            <person name="Cannon C."/>
            <person name="Castanera R."/>
            <person name="Culley D.E."/>
            <person name="Daum C."/>
            <person name="Ezra D."/>
            <person name="Gonzalez J.B."/>
            <person name="Henrissat B."/>
            <person name="Kuo A."/>
            <person name="Liang C."/>
            <person name="Lipzen A."/>
            <person name="Lutzoni F."/>
            <person name="Magnuson J."/>
            <person name="Mondo S."/>
            <person name="Nolan M."/>
            <person name="Ohm R."/>
            <person name="Pangilinan J."/>
            <person name="Park H.-J."/>
            <person name="Ramirez L."/>
            <person name="Alfaro M."/>
            <person name="Sun H."/>
            <person name="Tritt A."/>
            <person name="Yoshinaga Y."/>
            <person name="Zwiers L.-H."/>
            <person name="Turgeon B.G."/>
            <person name="Goodwin S.B."/>
            <person name="Spatafora J.W."/>
            <person name="Crous P.W."/>
            <person name="Grigoriev I.V."/>
        </authorList>
    </citation>
    <scope>NUCLEOTIDE SEQUENCE</scope>
    <source>
        <strain evidence="6">CBS 342.82</strain>
    </source>
</reference>
<dbReference type="GO" id="GO:0008270">
    <property type="term" value="F:zinc ion binding"/>
    <property type="evidence" value="ECO:0007669"/>
    <property type="project" value="InterPro"/>
</dbReference>
<dbReference type="InterPro" id="IPR021858">
    <property type="entry name" value="Fun_TF"/>
</dbReference>
<name>A0A6J3LTT2_9PEZI</name>
<feature type="region of interest" description="Disordered" evidence="3">
    <location>
        <begin position="59"/>
        <end position="83"/>
    </location>
</feature>
<dbReference type="GO" id="GO:0005634">
    <property type="term" value="C:nucleus"/>
    <property type="evidence" value="ECO:0007669"/>
    <property type="project" value="UniProtKB-SubCell"/>
</dbReference>
<protein>
    <recommendedName>
        <fullName evidence="4">Zn(2)-C6 fungal-type domain-containing protein</fullName>
    </recommendedName>
</protein>
<dbReference type="CDD" id="cd00067">
    <property type="entry name" value="GAL4"/>
    <property type="match status" value="1"/>
</dbReference>
<sequence length="677" mass="75398">MDHHFLPSALPTGAGYPVGDTPLASPTIFQPDPLHTQTFPSAEYDGYSNFPETGQAILPANNAQRRKRRPLGPEHTKHRRTRSGCYTCRQRRVKCDETHPICERCQKGGRECAYPGSNSSSSGRGAGGDTQVPMSPKTSSPSESEHGGNEHYQISSIAEDASEQGDSEEDDQAFGGEPIKRVESGRFGRDGVALSPTIMMEPAPNARHHRPIAPLSPSRSMGGGSSHRRASLPDDIKFYLDYHKENISYHHYFFKFDDTDFIHGTMVDIALSDTSPALLSSIVAFAAYHHSCAQKNMRQSMFLEYYNRSITALFQLVASKRHDVAALLAILQLATIEEYLGDWMNLLSHQRAAKVVLAELFTPESSVQDETRRKIVAWYCRFDITAGLMSGSHTALGRDWCTVLHEFYQQEAAVRPGDPSAFFKSCFTKTRVLAADVTILFAERKRGTISDGQFVDEYKRLLLEFATTSEVLERAFLDSAQFVPAFPRAPPPSQDDVSDFRDPRFLYAGELAPLNFVLLDFWSVELTFKYQVCLTQARAPSQECKALALKICKLFEALQYGDPGPVGGIVGAQAGLGIAALCLPSDDKHTWWLRRKFAAVEEHGYIYAQSYHTRMSDVRGTDMTDSWLPQNDETARLAASIRDFVKYRATQPKDEASFGVRDMTGFFQTMNLSPTAG</sequence>